<evidence type="ECO:0000256" key="1">
    <source>
        <dbReference type="SAM" id="MobiDB-lite"/>
    </source>
</evidence>
<organism evidence="2 3">
    <name type="scientific">Streptomyces avermitilis</name>
    <dbReference type="NCBI Taxonomy" id="33903"/>
    <lineage>
        <taxon>Bacteria</taxon>
        <taxon>Bacillati</taxon>
        <taxon>Actinomycetota</taxon>
        <taxon>Actinomycetes</taxon>
        <taxon>Kitasatosporales</taxon>
        <taxon>Streptomycetaceae</taxon>
        <taxon>Streptomyces</taxon>
    </lineage>
</organism>
<dbReference type="EMBL" id="BJHY01000003">
    <property type="protein sequence ID" value="GDY80540.1"/>
    <property type="molecule type" value="Genomic_DNA"/>
</dbReference>
<evidence type="ECO:0000313" key="3">
    <source>
        <dbReference type="Proteomes" id="UP000299211"/>
    </source>
</evidence>
<comment type="caution">
    <text evidence="2">The sequence shown here is derived from an EMBL/GenBank/DDBJ whole genome shotgun (WGS) entry which is preliminary data.</text>
</comment>
<dbReference type="Proteomes" id="UP000299211">
    <property type="component" value="Unassembled WGS sequence"/>
</dbReference>
<protein>
    <submittedName>
        <fullName evidence="2">Uncharacterized protein</fullName>
    </submittedName>
</protein>
<feature type="region of interest" description="Disordered" evidence="1">
    <location>
        <begin position="1"/>
        <end position="82"/>
    </location>
</feature>
<feature type="compositionally biased region" description="Polar residues" evidence="1">
    <location>
        <begin position="36"/>
        <end position="53"/>
    </location>
</feature>
<name>A0A4D4N7Z1_STRAX</name>
<accession>A0A4D4N7Z1</accession>
<proteinExistence type="predicted"/>
<sequence length="109" mass="11380">MILDSAETTHTQLSSGNSSAQEDGIRLPAKLLISKSPRSPTESPNQFCVTSSRLPDLTPGHHTGTALVTAGGRSAGRPPAVGPAHIGHVARFNRTVPSEPTAGQPPPWR</sequence>
<feature type="compositionally biased region" description="Polar residues" evidence="1">
    <location>
        <begin position="1"/>
        <end position="21"/>
    </location>
</feature>
<evidence type="ECO:0000313" key="2">
    <source>
        <dbReference type="EMBL" id="GDY80540.1"/>
    </source>
</evidence>
<reference evidence="2 3" key="1">
    <citation type="submission" date="2019-04" db="EMBL/GenBank/DDBJ databases">
        <title>Draft genome sequences of Streptomyces avermitilis ATCC 31267.</title>
        <authorList>
            <person name="Komaki H."/>
            <person name="Tamura T."/>
            <person name="Hosoyama A."/>
        </authorList>
    </citation>
    <scope>NUCLEOTIDE SEQUENCE [LARGE SCALE GENOMIC DNA]</scope>
    <source>
        <strain evidence="2 3">ATCC 31267</strain>
    </source>
</reference>
<gene>
    <name evidence="2" type="ORF">SAV31267_100250</name>
</gene>
<dbReference type="AlphaFoldDB" id="A0A4D4N7Z1"/>